<name>A0ABV2BQV7_9GAMM</name>
<proteinExistence type="predicted"/>
<evidence type="ECO:0000313" key="3">
    <source>
        <dbReference type="Proteomes" id="UP001548189"/>
    </source>
</evidence>
<keyword evidence="3" id="KW-1185">Reference proteome</keyword>
<evidence type="ECO:0000313" key="2">
    <source>
        <dbReference type="EMBL" id="MET1254331.1"/>
    </source>
</evidence>
<gene>
    <name evidence="2" type="ORF">ABVT43_04235</name>
</gene>
<sequence>MIYKFKTAILLCITSFSISASNSQLADKISDEVVDALIESHAKMINTNILSEICRSPQYLSINYAANKIRSEIAEKIKIVATQRKLEQYNLTELIEITSLEFQAFLDGTRYGAYVAKNYKLGTLENECSKEVQLTLQASQKKLSDEESYLVVSR</sequence>
<dbReference type="EMBL" id="JBEVCJ010000003">
    <property type="protein sequence ID" value="MET1254331.1"/>
    <property type="molecule type" value="Genomic_DNA"/>
</dbReference>
<evidence type="ECO:0000256" key="1">
    <source>
        <dbReference type="SAM" id="SignalP"/>
    </source>
</evidence>
<protein>
    <submittedName>
        <fullName evidence="2">Uncharacterized protein</fullName>
    </submittedName>
</protein>
<reference evidence="2 3" key="1">
    <citation type="submission" date="2024-06" db="EMBL/GenBank/DDBJ databases">
        <authorList>
            <person name="Li F."/>
        </authorList>
    </citation>
    <scope>NUCLEOTIDE SEQUENCE [LARGE SCALE GENOMIC DNA]</scope>
    <source>
        <strain evidence="2 3">GXAS 311</strain>
    </source>
</reference>
<dbReference type="Proteomes" id="UP001548189">
    <property type="component" value="Unassembled WGS sequence"/>
</dbReference>
<feature type="chain" id="PRO_5046082422" evidence="1">
    <location>
        <begin position="21"/>
        <end position="154"/>
    </location>
</feature>
<comment type="caution">
    <text evidence="2">The sequence shown here is derived from an EMBL/GenBank/DDBJ whole genome shotgun (WGS) entry which is preliminary data.</text>
</comment>
<organism evidence="2 3">
    <name type="scientific">Aliikangiella maris</name>
    <dbReference type="NCBI Taxonomy" id="3162458"/>
    <lineage>
        <taxon>Bacteria</taxon>
        <taxon>Pseudomonadati</taxon>
        <taxon>Pseudomonadota</taxon>
        <taxon>Gammaproteobacteria</taxon>
        <taxon>Oceanospirillales</taxon>
        <taxon>Pleioneaceae</taxon>
        <taxon>Aliikangiella</taxon>
    </lineage>
</organism>
<accession>A0ABV2BQV7</accession>
<feature type="signal peptide" evidence="1">
    <location>
        <begin position="1"/>
        <end position="20"/>
    </location>
</feature>
<keyword evidence="1" id="KW-0732">Signal</keyword>
<dbReference type="RefSeq" id="WP_353873888.1">
    <property type="nucleotide sequence ID" value="NZ_JBEVCJ010000003.1"/>
</dbReference>